<dbReference type="EMBL" id="FOCG01000001">
    <property type="protein sequence ID" value="SEM68195.1"/>
    <property type="molecule type" value="Genomic_DNA"/>
</dbReference>
<organism evidence="2 3">
    <name type="scientific">Hydrogenoanaerobacterium saccharovorans</name>
    <dbReference type="NCBI Taxonomy" id="474960"/>
    <lineage>
        <taxon>Bacteria</taxon>
        <taxon>Bacillati</taxon>
        <taxon>Bacillota</taxon>
        <taxon>Clostridia</taxon>
        <taxon>Eubacteriales</taxon>
        <taxon>Oscillospiraceae</taxon>
        <taxon>Hydrogenoanaerobacterium</taxon>
    </lineage>
</organism>
<feature type="transmembrane region" description="Helical" evidence="1">
    <location>
        <begin position="235"/>
        <end position="258"/>
    </location>
</feature>
<name>A0A1H8ABN6_9FIRM</name>
<keyword evidence="1" id="KW-0472">Membrane</keyword>
<feature type="transmembrane region" description="Helical" evidence="1">
    <location>
        <begin position="200"/>
        <end position="223"/>
    </location>
</feature>
<feature type="transmembrane region" description="Helical" evidence="1">
    <location>
        <begin position="20"/>
        <end position="40"/>
    </location>
</feature>
<gene>
    <name evidence="2" type="ORF">SAMN05216180_1249</name>
</gene>
<evidence type="ECO:0008006" key="4">
    <source>
        <dbReference type="Google" id="ProtNLM"/>
    </source>
</evidence>
<protein>
    <recommendedName>
        <fullName evidence="4">ABC-2 family transporter protein</fullName>
    </recommendedName>
</protein>
<dbReference type="STRING" id="474960.SAMN05216180_1249"/>
<keyword evidence="1" id="KW-0812">Transmembrane</keyword>
<keyword evidence="1" id="KW-1133">Transmembrane helix</keyword>
<evidence type="ECO:0000313" key="2">
    <source>
        <dbReference type="EMBL" id="SEM68195.1"/>
    </source>
</evidence>
<evidence type="ECO:0000313" key="3">
    <source>
        <dbReference type="Proteomes" id="UP000199158"/>
    </source>
</evidence>
<proteinExistence type="predicted"/>
<feature type="transmembrane region" description="Helical" evidence="1">
    <location>
        <begin position="60"/>
        <end position="79"/>
    </location>
</feature>
<dbReference type="AlphaFoldDB" id="A0A1H8ABN6"/>
<feature type="transmembrane region" description="Helical" evidence="1">
    <location>
        <begin position="162"/>
        <end position="188"/>
    </location>
</feature>
<reference evidence="2 3" key="1">
    <citation type="submission" date="2016-10" db="EMBL/GenBank/DDBJ databases">
        <authorList>
            <person name="de Groot N.N."/>
        </authorList>
    </citation>
    <scope>NUCLEOTIDE SEQUENCE [LARGE SCALE GENOMIC DNA]</scope>
    <source>
        <strain evidence="2 3">CGMCC 1.5070</strain>
    </source>
</reference>
<dbReference type="OrthoDB" id="9816138at2"/>
<sequence>MLGKLMKYEIKATARFFLPLYGALLVLAVINKLFFSFNIFNEADILFLDQFSAIPRALALTLYIAIIIAIFVITAIVMIHRFYKNLLGDEGYLMFTLPVKPWMNIANKLIVSVMWVIISSFITVFSIFILVVNSELLREIPNVIILTFREINTELGLNAGLFILEMGLAAIISIVVNILQIYAAIAIGQLCNSHKLLASFGAYLAINIVLQTVLSVFFVSVAVLFPNWESINPSYVMNMIMIGGIVISAVVGAVFYFVTHYILANKLNLE</sequence>
<dbReference type="Proteomes" id="UP000199158">
    <property type="component" value="Unassembled WGS sequence"/>
</dbReference>
<feature type="transmembrane region" description="Helical" evidence="1">
    <location>
        <begin position="109"/>
        <end position="132"/>
    </location>
</feature>
<keyword evidence="3" id="KW-1185">Reference proteome</keyword>
<accession>A0A1H8ABN6</accession>
<evidence type="ECO:0000256" key="1">
    <source>
        <dbReference type="SAM" id="Phobius"/>
    </source>
</evidence>
<dbReference type="RefSeq" id="WP_092752716.1">
    <property type="nucleotide sequence ID" value="NZ_FOCG01000001.1"/>
</dbReference>